<accession>A0A183U5H5</accession>
<sequence>MTAVFDVQSHAIIELGVIFVLMTTKRRVMRAIKSSAASSKRQIQKLAEEAFDGDFHVICSYEDFSYVSRTNTFCQASNDGISCYAFQTEPNRGSSTAKQNGR</sequence>
<dbReference type="AlphaFoldDB" id="A0A183U5H5"/>
<dbReference type="InterPro" id="IPR007284">
    <property type="entry name" value="Ground-like_dom"/>
</dbReference>
<reference evidence="4" key="1">
    <citation type="submission" date="2016-06" db="UniProtKB">
        <authorList>
            <consortium name="WormBaseParasite"/>
        </authorList>
    </citation>
    <scope>IDENTIFICATION</scope>
</reference>
<dbReference type="Pfam" id="PF04155">
    <property type="entry name" value="Ground-like"/>
    <property type="match status" value="1"/>
</dbReference>
<protein>
    <submittedName>
        <fullName evidence="4">Ground-like domain-containing protein</fullName>
    </submittedName>
</protein>
<dbReference type="EMBL" id="UYWY01005165">
    <property type="protein sequence ID" value="VDM29462.1"/>
    <property type="molecule type" value="Genomic_DNA"/>
</dbReference>
<name>A0A183U5H5_TOXCA</name>
<gene>
    <name evidence="2" type="ORF">TCNE_LOCUS3745</name>
</gene>
<reference evidence="2 3" key="2">
    <citation type="submission" date="2018-11" db="EMBL/GenBank/DDBJ databases">
        <authorList>
            <consortium name="Pathogen Informatics"/>
        </authorList>
    </citation>
    <scope>NUCLEOTIDE SEQUENCE [LARGE SCALE GENOMIC DNA]</scope>
</reference>
<feature type="domain" description="Ground-like" evidence="1">
    <location>
        <begin position="29"/>
        <end position="86"/>
    </location>
</feature>
<dbReference type="Proteomes" id="UP000050794">
    <property type="component" value="Unassembled WGS sequence"/>
</dbReference>
<organism evidence="3 4">
    <name type="scientific">Toxocara canis</name>
    <name type="common">Canine roundworm</name>
    <dbReference type="NCBI Taxonomy" id="6265"/>
    <lineage>
        <taxon>Eukaryota</taxon>
        <taxon>Metazoa</taxon>
        <taxon>Ecdysozoa</taxon>
        <taxon>Nematoda</taxon>
        <taxon>Chromadorea</taxon>
        <taxon>Rhabditida</taxon>
        <taxon>Spirurina</taxon>
        <taxon>Ascaridomorpha</taxon>
        <taxon>Ascaridoidea</taxon>
        <taxon>Toxocaridae</taxon>
        <taxon>Toxocara</taxon>
    </lineage>
</organism>
<keyword evidence="3" id="KW-1185">Reference proteome</keyword>
<evidence type="ECO:0000313" key="4">
    <source>
        <dbReference type="WBParaSite" id="TCNE_0000374501-mRNA-1"/>
    </source>
</evidence>
<evidence type="ECO:0000313" key="3">
    <source>
        <dbReference type="Proteomes" id="UP000050794"/>
    </source>
</evidence>
<proteinExistence type="predicted"/>
<evidence type="ECO:0000313" key="2">
    <source>
        <dbReference type="EMBL" id="VDM29462.1"/>
    </source>
</evidence>
<dbReference type="WBParaSite" id="TCNE_0000374501-mRNA-1">
    <property type="protein sequence ID" value="TCNE_0000374501-mRNA-1"/>
    <property type="gene ID" value="TCNE_0000374501"/>
</dbReference>
<evidence type="ECO:0000259" key="1">
    <source>
        <dbReference type="Pfam" id="PF04155"/>
    </source>
</evidence>